<gene>
    <name evidence="9" type="ORF">IFJ97_04660</name>
</gene>
<dbReference type="Gene3D" id="3.30.70.1320">
    <property type="entry name" value="Multidrug efflux transporter AcrB pore domain like"/>
    <property type="match status" value="1"/>
</dbReference>
<comment type="subcellular location">
    <subcellularLocation>
        <location evidence="1">Cell membrane</location>
        <topology evidence="1">Multi-pass membrane protein</topology>
    </subcellularLocation>
</comment>
<dbReference type="GO" id="GO:0005886">
    <property type="term" value="C:plasma membrane"/>
    <property type="evidence" value="ECO:0007669"/>
    <property type="project" value="UniProtKB-SubCell"/>
</dbReference>
<evidence type="ECO:0000256" key="6">
    <source>
        <dbReference type="ARBA" id="ARBA00022989"/>
    </source>
</evidence>
<dbReference type="Gene3D" id="3.30.2090.10">
    <property type="entry name" value="Multidrug efflux transporter AcrB TolC docking domain, DN and DC subdomains"/>
    <property type="match status" value="2"/>
</dbReference>
<name>A0A8J7CEQ0_9BACT</name>
<dbReference type="PRINTS" id="PR00702">
    <property type="entry name" value="ACRIFLAVINRP"/>
</dbReference>
<dbReference type="Gene3D" id="3.30.70.1430">
    <property type="entry name" value="Multidrug efflux transporter AcrB pore domain"/>
    <property type="match status" value="2"/>
</dbReference>
<dbReference type="AlphaFoldDB" id="A0A8J7CEQ0"/>
<feature type="transmembrane region" description="Helical" evidence="8">
    <location>
        <begin position="387"/>
        <end position="407"/>
    </location>
</feature>
<evidence type="ECO:0000256" key="2">
    <source>
        <dbReference type="ARBA" id="ARBA00010942"/>
    </source>
</evidence>
<evidence type="ECO:0000256" key="8">
    <source>
        <dbReference type="SAM" id="Phobius"/>
    </source>
</evidence>
<feature type="transmembrane region" description="Helical" evidence="8">
    <location>
        <begin position="336"/>
        <end position="353"/>
    </location>
</feature>
<dbReference type="Proteomes" id="UP000598633">
    <property type="component" value="Unassembled WGS sequence"/>
</dbReference>
<feature type="transmembrane region" description="Helical" evidence="8">
    <location>
        <begin position="859"/>
        <end position="881"/>
    </location>
</feature>
<comment type="caution">
    <text evidence="9">The sequence shown here is derived from an EMBL/GenBank/DDBJ whole genome shotgun (WGS) entry which is preliminary data.</text>
</comment>
<comment type="similarity">
    <text evidence="2">Belongs to the resistance-nodulation-cell division (RND) (TC 2.A.6) family.</text>
</comment>
<dbReference type="SUPFAM" id="SSF82714">
    <property type="entry name" value="Multidrug efflux transporter AcrB TolC docking domain, DN and DC subdomains"/>
    <property type="match status" value="2"/>
</dbReference>
<dbReference type="EMBL" id="JACXWA010000073">
    <property type="protein sequence ID" value="MBD3870632.1"/>
    <property type="molecule type" value="Genomic_DNA"/>
</dbReference>
<accession>A0A8J7CEQ0</accession>
<dbReference type="InterPro" id="IPR001036">
    <property type="entry name" value="Acrflvin-R"/>
</dbReference>
<dbReference type="InterPro" id="IPR004763">
    <property type="entry name" value="CusA-like"/>
</dbReference>
<evidence type="ECO:0000313" key="9">
    <source>
        <dbReference type="EMBL" id="MBD3870632.1"/>
    </source>
</evidence>
<feature type="transmembrane region" description="Helical" evidence="8">
    <location>
        <begin position="360"/>
        <end position="381"/>
    </location>
</feature>
<feature type="transmembrane region" description="Helical" evidence="8">
    <location>
        <begin position="444"/>
        <end position="462"/>
    </location>
</feature>
<keyword evidence="7 8" id="KW-0472">Membrane</keyword>
<dbReference type="Gene3D" id="3.30.70.1440">
    <property type="entry name" value="Multidrug efflux transporter AcrB pore domain"/>
    <property type="match status" value="1"/>
</dbReference>
<keyword evidence="6 8" id="KW-1133">Transmembrane helix</keyword>
<evidence type="ECO:0000313" key="10">
    <source>
        <dbReference type="Proteomes" id="UP000598633"/>
    </source>
</evidence>
<keyword evidence="3" id="KW-0813">Transport</keyword>
<reference evidence="9 10" key="1">
    <citation type="submission" date="2020-08" db="EMBL/GenBank/DDBJ databases">
        <title>Acidobacteriota in marine sediments use diverse sulfur dissimilation pathways.</title>
        <authorList>
            <person name="Wasmund K."/>
        </authorList>
    </citation>
    <scope>NUCLEOTIDE SEQUENCE [LARGE SCALE GENOMIC DNA]</scope>
    <source>
        <strain evidence="9">MAG AM3-A</strain>
    </source>
</reference>
<evidence type="ECO:0000256" key="5">
    <source>
        <dbReference type="ARBA" id="ARBA00022692"/>
    </source>
</evidence>
<dbReference type="GO" id="GO:0042910">
    <property type="term" value="F:xenobiotic transmembrane transporter activity"/>
    <property type="evidence" value="ECO:0007669"/>
    <property type="project" value="TreeGrafter"/>
</dbReference>
<dbReference type="SUPFAM" id="SSF82866">
    <property type="entry name" value="Multidrug efflux transporter AcrB transmembrane domain"/>
    <property type="match status" value="2"/>
</dbReference>
<evidence type="ECO:0000256" key="4">
    <source>
        <dbReference type="ARBA" id="ARBA00022475"/>
    </source>
</evidence>
<dbReference type="PANTHER" id="PTHR32063">
    <property type="match status" value="1"/>
</dbReference>
<organism evidence="9 10">
    <name type="scientific">Candidatus Sulfomarinibacter kjeldsenii</name>
    <dbReference type="NCBI Taxonomy" id="2885994"/>
    <lineage>
        <taxon>Bacteria</taxon>
        <taxon>Pseudomonadati</taxon>
        <taxon>Acidobacteriota</taxon>
        <taxon>Thermoanaerobaculia</taxon>
        <taxon>Thermoanaerobaculales</taxon>
        <taxon>Candidatus Sulfomarinibacteraceae</taxon>
        <taxon>Candidatus Sulfomarinibacter</taxon>
    </lineage>
</organism>
<evidence type="ECO:0000256" key="1">
    <source>
        <dbReference type="ARBA" id="ARBA00004651"/>
    </source>
</evidence>
<dbReference type="InterPro" id="IPR027463">
    <property type="entry name" value="AcrB_DN_DC_subdom"/>
</dbReference>
<protein>
    <submittedName>
        <fullName evidence="9">Efflux RND transporter permease subunit</fullName>
    </submittedName>
</protein>
<keyword evidence="5 8" id="KW-0812">Transmembrane</keyword>
<dbReference type="Gene3D" id="1.20.1640.10">
    <property type="entry name" value="Multidrug efflux transporter AcrB transmembrane domain"/>
    <property type="match status" value="2"/>
</dbReference>
<evidence type="ECO:0000256" key="7">
    <source>
        <dbReference type="ARBA" id="ARBA00023136"/>
    </source>
</evidence>
<keyword evidence="4" id="KW-1003">Cell membrane</keyword>
<evidence type="ECO:0000256" key="3">
    <source>
        <dbReference type="ARBA" id="ARBA00022448"/>
    </source>
</evidence>
<dbReference type="Pfam" id="PF00873">
    <property type="entry name" value="ACR_tran"/>
    <property type="match status" value="1"/>
</dbReference>
<feature type="transmembrane region" description="Helical" evidence="8">
    <location>
        <begin position="474"/>
        <end position="499"/>
    </location>
</feature>
<feature type="transmembrane region" description="Helical" evidence="8">
    <location>
        <begin position="964"/>
        <end position="984"/>
    </location>
</feature>
<dbReference type="GO" id="GO:0008324">
    <property type="term" value="F:monoatomic cation transmembrane transporter activity"/>
    <property type="evidence" value="ECO:0007669"/>
    <property type="project" value="InterPro"/>
</dbReference>
<feature type="transmembrane region" description="Helical" evidence="8">
    <location>
        <begin position="914"/>
        <end position="936"/>
    </location>
</feature>
<sequence>MIAKLIRFSVQFRGFVLVVAGLLLLVGGLVANRTPVDVLPDLTAPSVTVLTEAMGFAPEEMELLVTFPIESVLNGAPGVRRLRSVSGAGVSVVWVEFDWGQDVYLARQIVSERLQQVELPIEATRPKLGPVSSVMGEIAFLALTAEELSDDTLRRLAETDVRRALLAIPGISQVVPMGGDLRQYQVNLDPAALVRHNVGMLDVVTALESASANAAAGFHIDDSQEYLVRGLGRARTAEDLSATVVTLVNGVPVTVAMVGRVEVGVEPVRGKASYKGQSAVILSVKKQPGANTLELTAEIDQVMSEIQASLPPSVTIEGESFRQADFIEVAIHNVSVAMRDGAVLVIIILFFFLGNIRATVISALAIPLSLVAGVLAISAFGATVNTMTLGGLTIAIGALVDDAIIAVENIVRRLRQRQSEPNSNGALPIGEVIEGATQEVVRPILFATGIIGLVFLPLFLLPGMEGRLMQPLGLAYVSALAASLVVSLTVTPALASLLFSRKRALSLSEPRLMAWLLRLYRPSVRWAVDHTGVVMAGSALALAGALVLIPFLGRTFMPAFNEGALTVAVVAPPGITLSESDNLGRQVEESLLAFPEVVSTSRRTGRAERDEHLQGVNGSEIEVVLRPGRPKEQLLQEMRRAVATIPGVNVAFGQPISHRIEHMISGAKANLAVKIFGPDLTVLRRLASAAEETLGSVPGIVDLSNQEQATVPQLVISFDREAMARYGLDASALARSVEALFQGTRVGEILEEGLSTSVVVRLGGDGHRHREELEKMPVLAEGGQVIRLGSVARVRQDLGPSIVRREGVRRVAVLAANIEGRDLTGTVEAAREALDAALDLPPGYRLVFGGPFESAARSLTVIAVLSVLVLAATYGLLFFAFQSHRQALIVLVNLPLAVVGGVVAVAVGQGVLSVASLLGFITLFGIATRNGVLMVTRYRQLLESGMTSVREAVFVGSEERIAPVLMTALTAGLALVPLVLAGGRPGNEILSPMGEVILGGLLSSTALNLVVVPALFARWGTKKERDLERA</sequence>
<proteinExistence type="inferred from homology"/>
<feature type="transmembrane region" description="Helical" evidence="8">
    <location>
        <begin position="888"/>
        <end position="908"/>
    </location>
</feature>
<dbReference type="NCBIfam" id="TIGR00914">
    <property type="entry name" value="2A0601"/>
    <property type="match status" value="1"/>
</dbReference>
<feature type="transmembrane region" description="Helical" evidence="8">
    <location>
        <begin position="531"/>
        <end position="552"/>
    </location>
</feature>
<dbReference type="PANTHER" id="PTHR32063:SF4">
    <property type="entry name" value="SLR6043 PROTEIN"/>
    <property type="match status" value="1"/>
</dbReference>
<dbReference type="SUPFAM" id="SSF82693">
    <property type="entry name" value="Multidrug efflux transporter AcrB pore domain, PN1, PN2, PC1 and PC2 subdomains"/>
    <property type="match status" value="3"/>
</dbReference>
<feature type="transmembrane region" description="Helical" evidence="8">
    <location>
        <begin position="996"/>
        <end position="1017"/>
    </location>
</feature>